<feature type="signal peptide" evidence="2">
    <location>
        <begin position="1"/>
        <end position="37"/>
    </location>
</feature>
<keyword evidence="2" id="KW-0732">Signal</keyword>
<evidence type="ECO:0000256" key="1">
    <source>
        <dbReference type="SAM" id="MobiDB-lite"/>
    </source>
</evidence>
<organism evidence="4">
    <name type="scientific">Volvox carteri f. nagariensis</name>
    <dbReference type="NCBI Taxonomy" id="3068"/>
    <lineage>
        <taxon>Eukaryota</taxon>
        <taxon>Viridiplantae</taxon>
        <taxon>Chlorophyta</taxon>
        <taxon>core chlorophytes</taxon>
        <taxon>Chlorophyceae</taxon>
        <taxon>CS clade</taxon>
        <taxon>Chlamydomonadales</taxon>
        <taxon>Volvocaceae</taxon>
        <taxon>Volvox</taxon>
    </lineage>
</organism>
<feature type="chain" id="PRO_5003123879" description="Pherophorin domain-containing protein" evidence="2">
    <location>
        <begin position="38"/>
        <end position="241"/>
    </location>
</feature>
<dbReference type="Proteomes" id="UP000001058">
    <property type="component" value="Unassembled WGS sequence"/>
</dbReference>
<dbReference type="InParanoid" id="D8TU01"/>
<evidence type="ECO:0008006" key="5">
    <source>
        <dbReference type="Google" id="ProtNLM"/>
    </source>
</evidence>
<evidence type="ECO:0000313" key="4">
    <source>
        <dbReference type="Proteomes" id="UP000001058"/>
    </source>
</evidence>
<gene>
    <name evidence="3" type="ORF">VOLCADRAFT_104496</name>
</gene>
<sequence>MIMGTPRSALQARRFPSASRALLLAALLACAGLLVHGHVISNPPPPRKSPPSPPKTKPPPPPNNKSPPPFPRAKPPPPSPLAKKSPPPLKRQPPRFPPKSPPLTPGFPFFCNFRVRADRKVNDQSIEFPANVGVCQAANERIVADLTSIFTAVGAFSVQINPDPCTVDEDPAFSVTGTYAHRNATAVAAVDGYDLANEWLLRLWSSLRSCTGGGNLFVTISTESPSSTQCIVGSAALALVC</sequence>
<evidence type="ECO:0000313" key="3">
    <source>
        <dbReference type="EMBL" id="EFJ49056.1"/>
    </source>
</evidence>
<protein>
    <recommendedName>
        <fullName evidence="5">Pherophorin domain-containing protein</fullName>
    </recommendedName>
</protein>
<reference evidence="3 4" key="1">
    <citation type="journal article" date="2010" name="Science">
        <title>Genomic analysis of organismal complexity in the multicellular green alga Volvox carteri.</title>
        <authorList>
            <person name="Prochnik S.E."/>
            <person name="Umen J."/>
            <person name="Nedelcu A.M."/>
            <person name="Hallmann A."/>
            <person name="Miller S.M."/>
            <person name="Nishii I."/>
            <person name="Ferris P."/>
            <person name="Kuo A."/>
            <person name="Mitros T."/>
            <person name="Fritz-Laylin L.K."/>
            <person name="Hellsten U."/>
            <person name="Chapman J."/>
            <person name="Simakov O."/>
            <person name="Rensing S.A."/>
            <person name="Terry A."/>
            <person name="Pangilinan J."/>
            <person name="Kapitonov V."/>
            <person name="Jurka J."/>
            <person name="Salamov A."/>
            <person name="Shapiro H."/>
            <person name="Schmutz J."/>
            <person name="Grimwood J."/>
            <person name="Lindquist E."/>
            <person name="Lucas S."/>
            <person name="Grigoriev I.V."/>
            <person name="Schmitt R."/>
            <person name="Kirk D."/>
            <person name="Rokhsar D.S."/>
        </authorList>
    </citation>
    <scope>NUCLEOTIDE SEQUENCE [LARGE SCALE GENOMIC DNA]</scope>
    <source>
        <strain evidence="4">f. Nagariensis / Eve</strain>
    </source>
</reference>
<keyword evidence="4" id="KW-1185">Reference proteome</keyword>
<dbReference type="KEGG" id="vcn:VOLCADRAFT_104496"/>
<dbReference type="EMBL" id="GL378337">
    <property type="protein sequence ID" value="EFJ49056.1"/>
    <property type="molecule type" value="Genomic_DNA"/>
</dbReference>
<evidence type="ECO:0000256" key="2">
    <source>
        <dbReference type="SAM" id="SignalP"/>
    </source>
</evidence>
<dbReference type="GeneID" id="9619021"/>
<proteinExistence type="predicted"/>
<name>D8TU01_VOLCA</name>
<feature type="compositionally biased region" description="Pro residues" evidence="1">
    <location>
        <begin position="42"/>
        <end position="103"/>
    </location>
</feature>
<accession>D8TU01</accession>
<dbReference type="RefSeq" id="XP_002949953.1">
    <property type="nucleotide sequence ID" value="XM_002949907.1"/>
</dbReference>
<dbReference type="AlphaFoldDB" id="D8TU01"/>
<feature type="region of interest" description="Disordered" evidence="1">
    <location>
        <begin position="41"/>
        <end position="103"/>
    </location>
</feature>